<feature type="region of interest" description="Disordered" evidence="1">
    <location>
        <begin position="175"/>
        <end position="233"/>
    </location>
</feature>
<protein>
    <recommendedName>
        <fullName evidence="2">Hedgehog/Intein (Hint) domain-containing protein</fullName>
    </recommendedName>
</protein>
<dbReference type="InterPro" id="IPR028992">
    <property type="entry name" value="Hedgehog/Intein_dom"/>
</dbReference>
<evidence type="ECO:0000256" key="1">
    <source>
        <dbReference type="SAM" id="MobiDB-lite"/>
    </source>
</evidence>
<dbReference type="Pfam" id="PF13403">
    <property type="entry name" value="Hint_2"/>
    <property type="match status" value="1"/>
</dbReference>
<accession>A0A074K0S5</accession>
<feature type="domain" description="Hedgehog/Intein (Hint)" evidence="2">
    <location>
        <begin position="41"/>
        <end position="170"/>
    </location>
</feature>
<name>A0A074K0S5_9RHOB</name>
<dbReference type="RefSeq" id="WP_038074129.1">
    <property type="nucleotide sequence ID" value="NZ_AUND01000004.1"/>
</dbReference>
<evidence type="ECO:0000313" key="4">
    <source>
        <dbReference type="Proteomes" id="UP000027432"/>
    </source>
</evidence>
<reference evidence="3 4" key="1">
    <citation type="submission" date="2013-07" db="EMBL/GenBank/DDBJ databases">
        <title>Thioclava pacifica DSM 10166 Genome Sequencing.</title>
        <authorList>
            <person name="Lai Q."/>
            <person name="Shao Z."/>
        </authorList>
    </citation>
    <scope>NUCLEOTIDE SEQUENCE [LARGE SCALE GENOMIC DNA]</scope>
    <source>
        <strain evidence="3 4">DSM 10166</strain>
    </source>
</reference>
<evidence type="ECO:0000259" key="2">
    <source>
        <dbReference type="Pfam" id="PF13403"/>
    </source>
</evidence>
<dbReference type="EMBL" id="AUND01000004">
    <property type="protein sequence ID" value="KEO55167.1"/>
    <property type="molecule type" value="Genomic_DNA"/>
</dbReference>
<dbReference type="STRING" id="1353537.TP2_16445"/>
<evidence type="ECO:0000313" key="3">
    <source>
        <dbReference type="EMBL" id="KEO55167.1"/>
    </source>
</evidence>
<organism evidence="3 4">
    <name type="scientific">Thioclava pacifica DSM 10166</name>
    <dbReference type="NCBI Taxonomy" id="1353537"/>
    <lineage>
        <taxon>Bacteria</taxon>
        <taxon>Pseudomonadati</taxon>
        <taxon>Pseudomonadota</taxon>
        <taxon>Alphaproteobacteria</taxon>
        <taxon>Rhodobacterales</taxon>
        <taxon>Paracoccaceae</taxon>
        <taxon>Thioclava</taxon>
    </lineage>
</organism>
<gene>
    <name evidence="3" type="ORF">TP2_16445</name>
</gene>
<dbReference type="AlphaFoldDB" id="A0A074K0S5"/>
<keyword evidence="4" id="KW-1185">Reference proteome</keyword>
<sequence length="233" mass="24762">MDVWGTREESWTGDAVCIPPQARVASDRPDPAAMVGSGGIACGTRVATKAGPCAVEDLQPGMRLLTADHGYRELIRATPVPQADGTAIHVAAGALGNECALTLSARQRLVVQADRGARLGREIRIAVGDLLDRPGVTRADRTPQIWWQLHFKRTEIIFAEGLRIESLRAGEIGQTGLAGAASPPSPRDDNTGMQAAESGTDPRANFGQTTPPDRFLPRPTPQRPGGMARFLAS</sequence>
<dbReference type="Proteomes" id="UP000027432">
    <property type="component" value="Unassembled WGS sequence"/>
</dbReference>
<dbReference type="eggNOG" id="COG2931">
    <property type="taxonomic scope" value="Bacteria"/>
</dbReference>
<proteinExistence type="predicted"/>
<dbReference type="OrthoDB" id="7685535at2"/>
<comment type="caution">
    <text evidence="3">The sequence shown here is derived from an EMBL/GenBank/DDBJ whole genome shotgun (WGS) entry which is preliminary data.</text>
</comment>